<dbReference type="RefSeq" id="WP_183463069.1">
    <property type="nucleotide sequence ID" value="NZ_JACHWZ010000025.1"/>
</dbReference>
<dbReference type="PANTHER" id="PTHR30572">
    <property type="entry name" value="MEMBRANE COMPONENT OF TRANSPORTER-RELATED"/>
    <property type="match status" value="1"/>
</dbReference>
<feature type="transmembrane region" description="Helical" evidence="7">
    <location>
        <begin position="362"/>
        <end position="385"/>
    </location>
</feature>
<feature type="domain" description="MacB-like periplasmic core" evidence="9">
    <location>
        <begin position="49"/>
        <end position="247"/>
    </location>
</feature>
<gene>
    <name evidence="10" type="ORF">FHS09_004002</name>
</gene>
<dbReference type="GO" id="GO:0022857">
    <property type="term" value="F:transmembrane transporter activity"/>
    <property type="evidence" value="ECO:0007669"/>
    <property type="project" value="TreeGrafter"/>
</dbReference>
<organism evidence="10 11">
    <name type="scientific">Microbulbifer rhizosphaerae</name>
    <dbReference type="NCBI Taxonomy" id="1562603"/>
    <lineage>
        <taxon>Bacteria</taxon>
        <taxon>Pseudomonadati</taxon>
        <taxon>Pseudomonadota</taxon>
        <taxon>Gammaproteobacteria</taxon>
        <taxon>Cellvibrionales</taxon>
        <taxon>Microbulbiferaceae</taxon>
        <taxon>Microbulbifer</taxon>
    </lineage>
</organism>
<feature type="transmembrane region" description="Helical" evidence="7">
    <location>
        <begin position="280"/>
        <end position="304"/>
    </location>
</feature>
<comment type="subcellular location">
    <subcellularLocation>
        <location evidence="1">Cell membrane</location>
        <topology evidence="1">Multi-pass membrane protein</topology>
    </subcellularLocation>
</comment>
<dbReference type="EMBL" id="JACHWZ010000025">
    <property type="protein sequence ID" value="MBB3063149.1"/>
    <property type="molecule type" value="Genomic_DNA"/>
</dbReference>
<keyword evidence="2" id="KW-1003">Cell membrane</keyword>
<evidence type="ECO:0000313" key="11">
    <source>
        <dbReference type="Proteomes" id="UP000535937"/>
    </source>
</evidence>
<comment type="similarity">
    <text evidence="6">Belongs to the ABC-4 integral membrane protein family.</text>
</comment>
<dbReference type="Proteomes" id="UP000535937">
    <property type="component" value="Unassembled WGS sequence"/>
</dbReference>
<evidence type="ECO:0000256" key="3">
    <source>
        <dbReference type="ARBA" id="ARBA00022692"/>
    </source>
</evidence>
<name>A0A7W4ZC75_9GAMM</name>
<evidence type="ECO:0000256" key="1">
    <source>
        <dbReference type="ARBA" id="ARBA00004651"/>
    </source>
</evidence>
<evidence type="ECO:0000259" key="9">
    <source>
        <dbReference type="Pfam" id="PF12704"/>
    </source>
</evidence>
<evidence type="ECO:0000256" key="4">
    <source>
        <dbReference type="ARBA" id="ARBA00022989"/>
    </source>
</evidence>
<keyword evidence="5 7" id="KW-0472">Membrane</keyword>
<evidence type="ECO:0000256" key="5">
    <source>
        <dbReference type="ARBA" id="ARBA00023136"/>
    </source>
</evidence>
<dbReference type="InterPro" id="IPR003838">
    <property type="entry name" value="ABC3_permease_C"/>
</dbReference>
<dbReference type="InterPro" id="IPR025857">
    <property type="entry name" value="MacB_PCD"/>
</dbReference>
<dbReference type="AlphaFoldDB" id="A0A7W4ZC75"/>
<dbReference type="Pfam" id="PF02687">
    <property type="entry name" value="FtsX"/>
    <property type="match status" value="1"/>
</dbReference>
<evidence type="ECO:0000256" key="7">
    <source>
        <dbReference type="SAM" id="Phobius"/>
    </source>
</evidence>
<dbReference type="InterPro" id="IPR050250">
    <property type="entry name" value="Macrolide_Exporter_MacB"/>
</dbReference>
<dbReference type="Pfam" id="PF12704">
    <property type="entry name" value="MacB_PCD"/>
    <property type="match status" value="1"/>
</dbReference>
<reference evidence="10 11" key="1">
    <citation type="submission" date="2020-08" db="EMBL/GenBank/DDBJ databases">
        <title>Genomic Encyclopedia of Type Strains, Phase III (KMG-III): the genomes of soil and plant-associated and newly described type strains.</title>
        <authorList>
            <person name="Whitman W."/>
        </authorList>
    </citation>
    <scope>NUCLEOTIDE SEQUENCE [LARGE SCALE GENOMIC DNA]</scope>
    <source>
        <strain evidence="10 11">CECT 8799</strain>
    </source>
</reference>
<evidence type="ECO:0000313" key="10">
    <source>
        <dbReference type="EMBL" id="MBB3063149.1"/>
    </source>
</evidence>
<comment type="caution">
    <text evidence="10">The sequence shown here is derived from an EMBL/GenBank/DDBJ whole genome shotgun (WGS) entry which is preliminary data.</text>
</comment>
<accession>A0A7W4ZC75</accession>
<evidence type="ECO:0000256" key="2">
    <source>
        <dbReference type="ARBA" id="ARBA00022475"/>
    </source>
</evidence>
<keyword evidence="3 7" id="KW-0812">Transmembrane</keyword>
<feature type="domain" description="ABC3 transporter permease C-terminal" evidence="8">
    <location>
        <begin position="283"/>
        <end position="395"/>
    </location>
</feature>
<feature type="transmembrane region" description="Helical" evidence="7">
    <location>
        <begin position="324"/>
        <end position="350"/>
    </location>
</feature>
<evidence type="ECO:0000259" key="8">
    <source>
        <dbReference type="Pfam" id="PF02687"/>
    </source>
</evidence>
<protein>
    <submittedName>
        <fullName evidence="10">Putative ABC transport system permease protein</fullName>
    </submittedName>
</protein>
<keyword evidence="11" id="KW-1185">Reference proteome</keyword>
<proteinExistence type="inferred from homology"/>
<keyword evidence="4 7" id="KW-1133">Transmembrane helix</keyword>
<evidence type="ECO:0000256" key="6">
    <source>
        <dbReference type="ARBA" id="ARBA00038076"/>
    </source>
</evidence>
<dbReference type="PANTHER" id="PTHR30572:SF4">
    <property type="entry name" value="ABC TRANSPORTER PERMEASE YTRF"/>
    <property type="match status" value="1"/>
</dbReference>
<dbReference type="GO" id="GO:0005886">
    <property type="term" value="C:plasma membrane"/>
    <property type="evidence" value="ECO:0007669"/>
    <property type="project" value="UniProtKB-SubCell"/>
</dbReference>
<sequence length="402" mass="43787">MFELKPMLSALWRNKVAALLIAVQLALTLAIVGNASVIVDDRQDRIARPTGMAVEDIVSVTFHPTNSDFDLSGAVQADLDMIRRIPGVINATHTSHIPISGSGSSSDFYREPNQNSLDGETANIYYTGPEFIEALGIKLIAGRNFTPAEMKIFNPDDHYTSPVTIVTQQFADVMFPDGNALGQFLYTGKNDPIEIVGIVERHLGAWVTWPLAGNVAFYPALMDISFGRYVIRAEPGKRDQVLKQVEEKLAQRDSQRVIHIKTLSEEFDEGYAKDNLMVKVLSAVIAMLTFIIALGIVGLTFFWINQRRKQIGVRRALGATRANISRYFLLENCLIAGTGIAIGMAAAQIGNHFMVSNFSQPALPLSVMLACSLILLAVSLAAALVPALRAANISPATATRSV</sequence>